<proteinExistence type="predicted"/>
<keyword evidence="2" id="KW-1185">Reference proteome</keyword>
<dbReference type="Proteomes" id="UP000318313">
    <property type="component" value="Chromosome"/>
</dbReference>
<sequence length="73" mass="8663">MVASLSAHSVHSGNSLKFNSRAEFIHHRKHENTKTLRRIELQKFARICKILLDQQNRANDYSVSRLLMFIRWL</sequence>
<organism evidence="1 2">
    <name type="scientific">Gimesia fumaroli</name>
    <dbReference type="NCBI Taxonomy" id="2527976"/>
    <lineage>
        <taxon>Bacteria</taxon>
        <taxon>Pseudomonadati</taxon>
        <taxon>Planctomycetota</taxon>
        <taxon>Planctomycetia</taxon>
        <taxon>Planctomycetales</taxon>
        <taxon>Planctomycetaceae</taxon>
        <taxon>Gimesia</taxon>
    </lineage>
</organism>
<dbReference type="KEGG" id="gfm:Enr17x_53700"/>
<accession>A0A518IJL7</accession>
<name>A0A518IJL7_9PLAN</name>
<gene>
    <name evidence="1" type="ORF">Enr17x_53700</name>
</gene>
<dbReference type="AlphaFoldDB" id="A0A518IJL7"/>
<reference evidence="1 2" key="1">
    <citation type="submission" date="2019-03" db="EMBL/GenBank/DDBJ databases">
        <title>Deep-cultivation of Planctomycetes and their phenomic and genomic characterization uncovers novel biology.</title>
        <authorList>
            <person name="Wiegand S."/>
            <person name="Jogler M."/>
            <person name="Boedeker C."/>
            <person name="Pinto D."/>
            <person name="Vollmers J."/>
            <person name="Rivas-Marin E."/>
            <person name="Kohn T."/>
            <person name="Peeters S.H."/>
            <person name="Heuer A."/>
            <person name="Rast P."/>
            <person name="Oberbeckmann S."/>
            <person name="Bunk B."/>
            <person name="Jeske O."/>
            <person name="Meyerdierks A."/>
            <person name="Storesund J.E."/>
            <person name="Kallscheuer N."/>
            <person name="Luecker S."/>
            <person name="Lage O.M."/>
            <person name="Pohl T."/>
            <person name="Merkel B.J."/>
            <person name="Hornburger P."/>
            <person name="Mueller R.-W."/>
            <person name="Bruemmer F."/>
            <person name="Labrenz M."/>
            <person name="Spormann A.M."/>
            <person name="Op den Camp H."/>
            <person name="Overmann J."/>
            <person name="Amann R."/>
            <person name="Jetten M.S.M."/>
            <person name="Mascher T."/>
            <person name="Medema M.H."/>
            <person name="Devos D.P."/>
            <person name="Kaster A.-K."/>
            <person name="Ovreas L."/>
            <person name="Rohde M."/>
            <person name="Galperin M.Y."/>
            <person name="Jogler C."/>
        </authorList>
    </citation>
    <scope>NUCLEOTIDE SEQUENCE [LARGE SCALE GENOMIC DNA]</scope>
    <source>
        <strain evidence="1 2">Enr17</strain>
    </source>
</reference>
<evidence type="ECO:0000313" key="2">
    <source>
        <dbReference type="Proteomes" id="UP000318313"/>
    </source>
</evidence>
<evidence type="ECO:0000313" key="1">
    <source>
        <dbReference type="EMBL" id="QDV53296.1"/>
    </source>
</evidence>
<protein>
    <submittedName>
        <fullName evidence="1">Uncharacterized protein</fullName>
    </submittedName>
</protein>
<dbReference type="EMBL" id="CP037452">
    <property type="protein sequence ID" value="QDV53296.1"/>
    <property type="molecule type" value="Genomic_DNA"/>
</dbReference>